<dbReference type="EMBL" id="CAJNIZ010000103">
    <property type="protein sequence ID" value="CAE7153599.1"/>
    <property type="molecule type" value="Genomic_DNA"/>
</dbReference>
<accession>A0A812INK1</accession>
<feature type="non-terminal residue" evidence="1">
    <location>
        <position position="1"/>
    </location>
</feature>
<organism evidence="1 2">
    <name type="scientific">Symbiodinium pilosum</name>
    <name type="common">Dinoflagellate</name>
    <dbReference type="NCBI Taxonomy" id="2952"/>
    <lineage>
        <taxon>Eukaryota</taxon>
        <taxon>Sar</taxon>
        <taxon>Alveolata</taxon>
        <taxon>Dinophyceae</taxon>
        <taxon>Suessiales</taxon>
        <taxon>Symbiodiniaceae</taxon>
        <taxon>Symbiodinium</taxon>
    </lineage>
</organism>
<proteinExistence type="predicted"/>
<comment type="caution">
    <text evidence="1">The sequence shown here is derived from an EMBL/GenBank/DDBJ whole genome shotgun (WGS) entry which is preliminary data.</text>
</comment>
<gene>
    <name evidence="1" type="primary">HERC1</name>
    <name evidence="1" type="ORF">SPIL2461_LOCUS266</name>
</gene>
<protein>
    <submittedName>
        <fullName evidence="1">HERC1 protein</fullName>
    </submittedName>
</protein>
<reference evidence="1" key="1">
    <citation type="submission" date="2021-02" db="EMBL/GenBank/DDBJ databases">
        <authorList>
            <person name="Dougan E. K."/>
            <person name="Rhodes N."/>
            <person name="Thang M."/>
            <person name="Chan C."/>
        </authorList>
    </citation>
    <scope>NUCLEOTIDE SEQUENCE</scope>
</reference>
<dbReference type="Proteomes" id="UP000649617">
    <property type="component" value="Unassembled WGS sequence"/>
</dbReference>
<keyword evidence="2" id="KW-1185">Reference proteome</keyword>
<evidence type="ECO:0000313" key="1">
    <source>
        <dbReference type="EMBL" id="CAE7153599.1"/>
    </source>
</evidence>
<feature type="non-terminal residue" evidence="1">
    <location>
        <position position="61"/>
    </location>
</feature>
<sequence>VRMLLNELDVNVEPRPGVFEAFNSEEDGTVSISELVSGLMRLRGDLHKVDLVIAQMGLENL</sequence>
<dbReference type="AlphaFoldDB" id="A0A812INK1"/>
<name>A0A812INK1_SYMPI</name>
<evidence type="ECO:0000313" key="2">
    <source>
        <dbReference type="Proteomes" id="UP000649617"/>
    </source>
</evidence>